<gene>
    <name evidence="1" type="primary">BQ5605_C007g04733</name>
    <name evidence="1" type="ORF">BQ5605_C007G04733</name>
</gene>
<dbReference type="AlphaFoldDB" id="A0A2X0P9X2"/>
<organism evidence="1 2">
    <name type="scientific">Microbotryum silenes-dioicae</name>
    <dbReference type="NCBI Taxonomy" id="796604"/>
    <lineage>
        <taxon>Eukaryota</taxon>
        <taxon>Fungi</taxon>
        <taxon>Dikarya</taxon>
        <taxon>Basidiomycota</taxon>
        <taxon>Pucciniomycotina</taxon>
        <taxon>Microbotryomycetes</taxon>
        <taxon>Microbotryales</taxon>
        <taxon>Microbotryaceae</taxon>
        <taxon>Microbotryum</taxon>
    </lineage>
</organism>
<dbReference type="Proteomes" id="UP000249464">
    <property type="component" value="Unassembled WGS sequence"/>
</dbReference>
<proteinExistence type="predicted"/>
<protein>
    <submittedName>
        <fullName evidence="1">BQ5605_C007g04733 protein</fullName>
    </submittedName>
</protein>
<sequence>MSRKPREPVGDAFEPFWACSKSSKITERLLAAVGPAIGSSSLMSITQRTHTVASP</sequence>
<dbReference type="EMBL" id="FQNC01000045">
    <property type="protein sequence ID" value="SGY62773.1"/>
    <property type="molecule type" value="Genomic_DNA"/>
</dbReference>
<evidence type="ECO:0000313" key="1">
    <source>
        <dbReference type="EMBL" id="SGY62773.1"/>
    </source>
</evidence>
<evidence type="ECO:0000313" key="2">
    <source>
        <dbReference type="Proteomes" id="UP000249464"/>
    </source>
</evidence>
<keyword evidence="2" id="KW-1185">Reference proteome</keyword>
<accession>A0A2X0P9X2</accession>
<name>A0A2X0P9X2_9BASI</name>
<reference evidence="1 2" key="1">
    <citation type="submission" date="2016-11" db="EMBL/GenBank/DDBJ databases">
        <authorList>
            <person name="Jaros S."/>
            <person name="Januszkiewicz K."/>
            <person name="Wedrychowicz H."/>
        </authorList>
    </citation>
    <scope>NUCLEOTIDE SEQUENCE [LARGE SCALE GENOMIC DNA]</scope>
</reference>